<dbReference type="Pfam" id="PF07696">
    <property type="entry name" value="7TMR-DISMED2"/>
    <property type="match status" value="1"/>
</dbReference>
<dbReference type="SUPFAM" id="SSF55073">
    <property type="entry name" value="Nucleotide cyclase"/>
    <property type="match status" value="1"/>
</dbReference>
<accession>A0A2Z6G8R7</accession>
<comment type="catalytic activity">
    <reaction evidence="2">
        <text>2 GTP = 3',3'-c-di-GMP + 2 diphosphate</text>
        <dbReference type="Rhea" id="RHEA:24898"/>
        <dbReference type="ChEBI" id="CHEBI:33019"/>
        <dbReference type="ChEBI" id="CHEBI:37565"/>
        <dbReference type="ChEBI" id="CHEBI:58805"/>
        <dbReference type="EC" id="2.7.7.65"/>
    </reaction>
</comment>
<evidence type="ECO:0000259" key="5">
    <source>
        <dbReference type="PROSITE" id="PS50887"/>
    </source>
</evidence>
<feature type="transmembrane region" description="Helical" evidence="3">
    <location>
        <begin position="293"/>
        <end position="311"/>
    </location>
</feature>
<dbReference type="Gene3D" id="3.30.70.270">
    <property type="match status" value="1"/>
</dbReference>
<name>A0A2Z6G8R7_9PROT</name>
<dbReference type="Gene3D" id="2.60.40.2380">
    <property type="match status" value="1"/>
</dbReference>
<feature type="chain" id="PRO_5017194146" description="diguanylate cyclase" evidence="4">
    <location>
        <begin position="26"/>
        <end position="610"/>
    </location>
</feature>
<dbReference type="EC" id="2.7.7.65" evidence="1"/>
<evidence type="ECO:0000256" key="1">
    <source>
        <dbReference type="ARBA" id="ARBA00012528"/>
    </source>
</evidence>
<dbReference type="InterPro" id="IPR011622">
    <property type="entry name" value="7TMR_DISM_rcpt_extracell_dom2"/>
</dbReference>
<dbReference type="FunFam" id="3.30.70.270:FF:000001">
    <property type="entry name" value="Diguanylate cyclase domain protein"/>
    <property type="match status" value="1"/>
</dbReference>
<dbReference type="InterPro" id="IPR043128">
    <property type="entry name" value="Rev_trsase/Diguanyl_cyclase"/>
</dbReference>
<dbReference type="EMBL" id="AP018738">
    <property type="protein sequence ID" value="BBE49862.1"/>
    <property type="molecule type" value="Genomic_DNA"/>
</dbReference>
<sequence length="610" mass="67324">MRTYLWVGLLVSLLVSLSQSQLALAQDRLLDASLAGQPSVSLTGYFASLEDASTALTLDEVRSPAIAPRFETSAPSAAAINHGLTRSAYWLRLTLSNPTDQPLARMLQIDYPILSSVRFFSPLADGGYRLVDTGNAQPFDTRGYANRGFVFPLALPPHAEQTYYLRVQSLTPLIVPATLWEPTAFHHHERNDYLAQSWYFGMATAMILFNLLLFIALRDSIYLLYVTFAVSTVLAFSAEYGMAKEFLWPETTFWADISSGVFLSLAVANGLLFMRRMLDTTRNLPKLDRLFKALIALFFLAPLGFFFSLRALIPPTIALIGLTMLLVLATSLYCAVVKRQRSAIFFALAFSMLLLGAAVLVMRGLGLLPTNLLTAYGVEYGSALEMLLLALALADRFNTLRREKAAAQQHLVEHLQSHERVLEARVLQRTEELKAANERLETLSVTDALTGIANRRRFDEVLASEWSRAARAGHPLAVALLDIDWFKRYNDHYGHPAGDECLRRVAAVLRDQVCRTGDLVARYGGEEFAFIAPASNGEDALAIARRICLALENLALSHQPSEFGCVSCSIGVAALTPAEGRSPDQLVKAADEALYRAKEQGRNRAVLAEA</sequence>
<dbReference type="AlphaFoldDB" id="A0A2Z6G8R7"/>
<evidence type="ECO:0000256" key="2">
    <source>
        <dbReference type="ARBA" id="ARBA00034247"/>
    </source>
</evidence>
<dbReference type="NCBIfam" id="TIGR00254">
    <property type="entry name" value="GGDEF"/>
    <property type="match status" value="1"/>
</dbReference>
<dbReference type="RefSeq" id="WP_062625686.1">
    <property type="nucleotide sequence ID" value="NZ_AP018738.1"/>
</dbReference>
<dbReference type="GO" id="GO:0052621">
    <property type="term" value="F:diguanylate cyclase activity"/>
    <property type="evidence" value="ECO:0007669"/>
    <property type="project" value="UniProtKB-EC"/>
</dbReference>
<dbReference type="Pfam" id="PF00990">
    <property type="entry name" value="GGDEF"/>
    <property type="match status" value="1"/>
</dbReference>
<dbReference type="KEGG" id="fam:OYT1_ch0289"/>
<feature type="transmembrane region" description="Helical" evidence="3">
    <location>
        <begin position="253"/>
        <end position="272"/>
    </location>
</feature>
<dbReference type="GO" id="GO:0043709">
    <property type="term" value="P:cell adhesion involved in single-species biofilm formation"/>
    <property type="evidence" value="ECO:0007669"/>
    <property type="project" value="TreeGrafter"/>
</dbReference>
<dbReference type="STRING" id="1188319.OYT1_00463"/>
<dbReference type="PANTHER" id="PTHR45138:SF9">
    <property type="entry name" value="DIGUANYLATE CYCLASE DGCM-RELATED"/>
    <property type="match status" value="1"/>
</dbReference>
<dbReference type="InterPro" id="IPR011623">
    <property type="entry name" value="7TMR_DISM_rcpt_extracell_dom1"/>
</dbReference>
<dbReference type="InterPro" id="IPR000160">
    <property type="entry name" value="GGDEF_dom"/>
</dbReference>
<dbReference type="Proteomes" id="UP000033070">
    <property type="component" value="Chromosome"/>
</dbReference>
<feature type="transmembrane region" description="Helical" evidence="3">
    <location>
        <begin position="373"/>
        <end position="394"/>
    </location>
</feature>
<protein>
    <recommendedName>
        <fullName evidence="1">diguanylate cyclase</fullName>
        <ecNumber evidence="1">2.7.7.65</ecNumber>
    </recommendedName>
</protein>
<feature type="signal peptide" evidence="4">
    <location>
        <begin position="1"/>
        <end position="25"/>
    </location>
</feature>
<feature type="transmembrane region" description="Helical" evidence="3">
    <location>
        <begin position="198"/>
        <end position="217"/>
    </location>
</feature>
<feature type="domain" description="GGDEF" evidence="5">
    <location>
        <begin position="474"/>
        <end position="610"/>
    </location>
</feature>
<gene>
    <name evidence="6" type="ORF">OYT1_ch0289</name>
</gene>
<proteinExistence type="predicted"/>
<organism evidence="6 7">
    <name type="scientific">Ferriphaselus amnicola</name>
    <dbReference type="NCBI Taxonomy" id="1188319"/>
    <lineage>
        <taxon>Bacteria</taxon>
        <taxon>Pseudomonadati</taxon>
        <taxon>Pseudomonadota</taxon>
        <taxon>Betaproteobacteria</taxon>
        <taxon>Nitrosomonadales</taxon>
        <taxon>Gallionellaceae</taxon>
        <taxon>Ferriphaselus</taxon>
    </lineage>
</organism>
<dbReference type="GO" id="GO:0005886">
    <property type="term" value="C:plasma membrane"/>
    <property type="evidence" value="ECO:0007669"/>
    <property type="project" value="TreeGrafter"/>
</dbReference>
<dbReference type="PROSITE" id="PS50887">
    <property type="entry name" value="GGDEF"/>
    <property type="match status" value="1"/>
</dbReference>
<dbReference type="OrthoDB" id="5289013at2"/>
<evidence type="ECO:0000256" key="4">
    <source>
        <dbReference type="SAM" id="SignalP"/>
    </source>
</evidence>
<feature type="transmembrane region" description="Helical" evidence="3">
    <location>
        <begin position="222"/>
        <end position="241"/>
    </location>
</feature>
<keyword evidence="3" id="KW-0472">Membrane</keyword>
<evidence type="ECO:0000313" key="6">
    <source>
        <dbReference type="EMBL" id="BBE49862.1"/>
    </source>
</evidence>
<evidence type="ECO:0000256" key="3">
    <source>
        <dbReference type="SAM" id="Phobius"/>
    </source>
</evidence>
<dbReference type="CDD" id="cd01949">
    <property type="entry name" value="GGDEF"/>
    <property type="match status" value="1"/>
</dbReference>
<dbReference type="Pfam" id="PF07695">
    <property type="entry name" value="7TMR-DISM_7TM"/>
    <property type="match status" value="1"/>
</dbReference>
<keyword evidence="3" id="KW-0812">Transmembrane</keyword>
<evidence type="ECO:0000313" key="7">
    <source>
        <dbReference type="Proteomes" id="UP000033070"/>
    </source>
</evidence>
<feature type="transmembrane region" description="Helical" evidence="3">
    <location>
        <begin position="343"/>
        <end position="361"/>
    </location>
</feature>
<dbReference type="InterPro" id="IPR029787">
    <property type="entry name" value="Nucleotide_cyclase"/>
</dbReference>
<keyword evidence="3" id="KW-1133">Transmembrane helix</keyword>
<dbReference type="SMART" id="SM00267">
    <property type="entry name" value="GGDEF"/>
    <property type="match status" value="1"/>
</dbReference>
<keyword evidence="7" id="KW-1185">Reference proteome</keyword>
<dbReference type="GO" id="GO:1902201">
    <property type="term" value="P:negative regulation of bacterial-type flagellum-dependent cell motility"/>
    <property type="evidence" value="ECO:0007669"/>
    <property type="project" value="TreeGrafter"/>
</dbReference>
<dbReference type="InterPro" id="IPR050469">
    <property type="entry name" value="Diguanylate_Cyclase"/>
</dbReference>
<keyword evidence="4" id="KW-0732">Signal</keyword>
<dbReference type="PANTHER" id="PTHR45138">
    <property type="entry name" value="REGULATORY COMPONENTS OF SENSORY TRANSDUCTION SYSTEM"/>
    <property type="match status" value="1"/>
</dbReference>
<feature type="transmembrane region" description="Helical" evidence="3">
    <location>
        <begin position="317"/>
        <end position="336"/>
    </location>
</feature>
<reference evidence="6 7" key="1">
    <citation type="submission" date="2018-06" db="EMBL/GenBank/DDBJ databases">
        <title>OYT1 Genome Sequencing.</title>
        <authorList>
            <person name="Kato S."/>
            <person name="Itoh T."/>
            <person name="Ohkuma M."/>
        </authorList>
    </citation>
    <scope>NUCLEOTIDE SEQUENCE [LARGE SCALE GENOMIC DNA]</scope>
    <source>
        <strain evidence="6 7">OYT1</strain>
    </source>
</reference>